<dbReference type="Gene3D" id="3.40.50.360">
    <property type="match status" value="1"/>
</dbReference>
<dbReference type="AlphaFoldDB" id="A0A2J0N562"/>
<evidence type="ECO:0000313" key="2">
    <source>
        <dbReference type="Proteomes" id="UP000231300"/>
    </source>
</evidence>
<dbReference type="EMBL" id="PFRK01000047">
    <property type="protein sequence ID" value="PJC49182.1"/>
    <property type="molecule type" value="Genomic_DNA"/>
</dbReference>
<name>A0A2J0N562_9BACT</name>
<sequence>MSGVSPLTHKVAGIVVTGHEDGVQHVVGTLANALTWFGFILPPEMAAYWVGEAGPPMDHDAEKRRKNMATNMMVKTMSKNLYRYAKMIKENKAMLEEKI</sequence>
<feature type="non-terminal residue" evidence="1">
    <location>
        <position position="1"/>
    </location>
</feature>
<comment type="caution">
    <text evidence="1">The sequence shown here is derived from an EMBL/GenBank/DDBJ whole genome shotgun (WGS) entry which is preliminary data.</text>
</comment>
<accession>A0A2J0N562</accession>
<dbReference type="InterPro" id="IPR029039">
    <property type="entry name" value="Flavoprotein-like_sf"/>
</dbReference>
<gene>
    <name evidence="1" type="ORF">CO033_02840</name>
</gene>
<proteinExistence type="predicted"/>
<protein>
    <submittedName>
        <fullName evidence="1">Flavodoxin family protein</fullName>
    </submittedName>
</protein>
<dbReference type="Proteomes" id="UP000231300">
    <property type="component" value="Unassembled WGS sequence"/>
</dbReference>
<organism evidence="1 2">
    <name type="scientific">Candidatus Nomurabacteria bacterium CG_4_9_14_0_2_um_filter_32_10</name>
    <dbReference type="NCBI Taxonomy" id="1974729"/>
    <lineage>
        <taxon>Bacteria</taxon>
        <taxon>Candidatus Nomuraibacteriota</taxon>
    </lineage>
</organism>
<reference evidence="2" key="1">
    <citation type="submission" date="2017-09" db="EMBL/GenBank/DDBJ databases">
        <title>Depth-based differentiation of microbial function through sediment-hosted aquifers and enrichment of novel symbionts in the deep terrestrial subsurface.</title>
        <authorList>
            <person name="Probst A.J."/>
            <person name="Ladd B."/>
            <person name="Jarett J.K."/>
            <person name="Geller-Mcgrath D.E."/>
            <person name="Sieber C.M.K."/>
            <person name="Emerson J.B."/>
            <person name="Anantharaman K."/>
            <person name="Thomas B.C."/>
            <person name="Malmstrom R."/>
            <person name="Stieglmeier M."/>
            <person name="Klingl A."/>
            <person name="Woyke T."/>
            <person name="Ryan C.M."/>
            <person name="Banfield J.F."/>
        </authorList>
    </citation>
    <scope>NUCLEOTIDE SEQUENCE [LARGE SCALE GENOMIC DNA]</scope>
</reference>
<evidence type="ECO:0000313" key="1">
    <source>
        <dbReference type="EMBL" id="PJC49182.1"/>
    </source>
</evidence>
<dbReference type="SUPFAM" id="SSF52218">
    <property type="entry name" value="Flavoproteins"/>
    <property type="match status" value="1"/>
</dbReference>